<keyword evidence="1" id="KW-0812">Transmembrane</keyword>
<reference evidence="2 3" key="1">
    <citation type="journal article" date="2013" name="PLoS ONE">
        <title>The first genomic and proteomic characterization of a deep-sea sulfate reducer: insights into the piezophilic lifestyle of Desulfovibrio piezophilus.</title>
        <authorList>
            <person name="Pradel N."/>
            <person name="Ji B."/>
            <person name="Gimenez G."/>
            <person name="Talla E."/>
            <person name="Lenoble P."/>
            <person name="Garel M."/>
            <person name="Tamburini C."/>
            <person name="Fourquet P."/>
            <person name="Lebrun R."/>
            <person name="Bertin P."/>
            <person name="Denis Y."/>
            <person name="Pophillat M."/>
            <person name="Barbe V."/>
            <person name="Ollivier B."/>
            <person name="Dolla A."/>
        </authorList>
    </citation>
    <scope>NUCLEOTIDE SEQUENCE [LARGE SCALE GENOMIC DNA]</scope>
    <source>
        <strain evidence="3">DSM 10523 / SB164P1</strain>
    </source>
</reference>
<dbReference type="Proteomes" id="UP000011724">
    <property type="component" value="Chromosome"/>
</dbReference>
<evidence type="ECO:0000313" key="3">
    <source>
        <dbReference type="Proteomes" id="UP000011724"/>
    </source>
</evidence>
<evidence type="ECO:0000256" key="1">
    <source>
        <dbReference type="SAM" id="Phobius"/>
    </source>
</evidence>
<evidence type="ECO:0000313" key="2">
    <source>
        <dbReference type="EMBL" id="CCH48189.1"/>
    </source>
</evidence>
<protein>
    <submittedName>
        <fullName evidence="2">Uncharacterized protein</fullName>
    </submittedName>
</protein>
<organism evidence="2 3">
    <name type="scientific">Pseudodesulfovibrio piezophilus (strain DSM 21447 / JCM 15486 / C1TLV30)</name>
    <name type="common">Desulfovibrio piezophilus</name>
    <dbReference type="NCBI Taxonomy" id="1322246"/>
    <lineage>
        <taxon>Bacteria</taxon>
        <taxon>Pseudomonadati</taxon>
        <taxon>Thermodesulfobacteriota</taxon>
        <taxon>Desulfovibrionia</taxon>
        <taxon>Desulfovibrionales</taxon>
        <taxon>Desulfovibrionaceae</taxon>
    </lineage>
</organism>
<keyword evidence="1" id="KW-1133">Transmembrane helix</keyword>
<dbReference type="HOGENOM" id="CLU_2665153_0_0_7"/>
<proteinExistence type="predicted"/>
<dbReference type="AlphaFoldDB" id="M1WPA3"/>
<dbReference type="EMBL" id="FO203427">
    <property type="protein sequence ID" value="CCH48189.1"/>
    <property type="molecule type" value="Genomic_DNA"/>
</dbReference>
<dbReference type="KEGG" id="dpi:BN4_10952"/>
<reference evidence="3" key="2">
    <citation type="journal article" date="2013" name="Stand. Genomic Sci.">
        <title>Complete genome sequence of Desulfocapsa sulfexigens, a marine deltaproteobacterium specialized in disproportionating inorganic sulfur compounds.</title>
        <authorList>
            <person name="Finster K.W."/>
            <person name="Kjeldsen K.U."/>
            <person name="Kube M."/>
            <person name="Reinhardt R."/>
            <person name="Mussmann M."/>
            <person name="Amann R."/>
            <person name="Schreiber L."/>
        </authorList>
    </citation>
    <scope>NUCLEOTIDE SEQUENCE [LARGE SCALE GENOMIC DNA]</scope>
    <source>
        <strain evidence="3">DSM 10523 / SB164P1</strain>
    </source>
</reference>
<keyword evidence="3" id="KW-1185">Reference proteome</keyword>
<accession>M1WPA3</accession>
<feature type="transmembrane region" description="Helical" evidence="1">
    <location>
        <begin position="6"/>
        <end position="39"/>
    </location>
</feature>
<keyword evidence="1" id="KW-0472">Membrane</keyword>
<sequence length="75" mass="8157">MMMSMLVLMFVMVVLMMVMAFAGVVMPGAVAVVMVVIMLVTVQQVRSPEENGSQNDYDSGSNHICEITSGWRQAG</sequence>
<gene>
    <name evidence="2" type="ordered locus">BN4_10952</name>
</gene>
<name>M1WPA3_PSEP2</name>